<dbReference type="Proteomes" id="UP000006352">
    <property type="component" value="Unassembled WGS sequence"/>
</dbReference>
<organism evidence="1 2">
    <name type="scientific">Fibroporia radiculosa</name>
    <dbReference type="NCBI Taxonomy" id="599839"/>
    <lineage>
        <taxon>Eukaryota</taxon>
        <taxon>Fungi</taxon>
        <taxon>Dikarya</taxon>
        <taxon>Basidiomycota</taxon>
        <taxon>Agaricomycotina</taxon>
        <taxon>Agaricomycetes</taxon>
        <taxon>Polyporales</taxon>
        <taxon>Fibroporiaceae</taxon>
        <taxon>Fibroporia</taxon>
    </lineage>
</organism>
<dbReference type="OrthoDB" id="10255969at2759"/>
<dbReference type="RefSeq" id="XP_012185469.1">
    <property type="nucleotide sequence ID" value="XM_012330079.1"/>
</dbReference>
<protein>
    <submittedName>
        <fullName evidence="1">Uncharacterized protein</fullName>
    </submittedName>
</protein>
<dbReference type="EMBL" id="HE797240">
    <property type="protein sequence ID" value="CCM06186.1"/>
    <property type="molecule type" value="Genomic_DNA"/>
</dbReference>
<dbReference type="AlphaFoldDB" id="J4ICC8"/>
<name>J4ICC8_9APHY</name>
<evidence type="ECO:0000313" key="1">
    <source>
        <dbReference type="EMBL" id="CCM06186.1"/>
    </source>
</evidence>
<accession>J4ICC8</accession>
<gene>
    <name evidence="1" type="ORF">FIBRA_08428</name>
</gene>
<evidence type="ECO:0000313" key="2">
    <source>
        <dbReference type="Proteomes" id="UP000006352"/>
    </source>
</evidence>
<dbReference type="GeneID" id="24101086"/>
<proteinExistence type="predicted"/>
<reference evidence="1 2" key="1">
    <citation type="journal article" date="2012" name="Appl. Environ. Microbiol.">
        <title>Short-read sequencing for genomic analysis of the brown rot fungus Fibroporia radiculosa.</title>
        <authorList>
            <person name="Tang J.D."/>
            <person name="Perkins A.D."/>
            <person name="Sonstegard T.S."/>
            <person name="Schroeder S.G."/>
            <person name="Burgess S.C."/>
            <person name="Diehl S.V."/>
        </authorList>
    </citation>
    <scope>NUCLEOTIDE SEQUENCE [LARGE SCALE GENOMIC DNA]</scope>
    <source>
        <strain evidence="1 2">TFFH 294</strain>
    </source>
</reference>
<dbReference type="HOGENOM" id="CLU_2687861_0_0_1"/>
<keyword evidence="2" id="KW-1185">Reference proteome</keyword>
<dbReference type="STRING" id="599839.J4ICC8"/>
<dbReference type="InParanoid" id="J4ICC8"/>
<sequence>MEGESCESGLIRAGSASVRRTLTGLDVQKRSRMLNFFHFLHTSDDTSTPHIILGMRFKDGLLGWITHVAFVTTD</sequence>